<dbReference type="PANTHER" id="PTHR33909:SF1">
    <property type="entry name" value="SEC TRANSLOCON ACCESSORY COMPLEX SUBUNIT YAJC"/>
    <property type="match status" value="1"/>
</dbReference>
<reference evidence="12 13" key="1">
    <citation type="journal article" date="2019" name="Int. J. Syst. Evol. Microbiol.">
        <title>The Global Catalogue of Microorganisms (GCM) 10K type strain sequencing project: providing services to taxonomists for standard genome sequencing and annotation.</title>
        <authorList>
            <consortium name="The Broad Institute Genomics Platform"/>
            <consortium name="The Broad Institute Genome Sequencing Center for Infectious Disease"/>
            <person name="Wu L."/>
            <person name="Ma J."/>
        </authorList>
    </citation>
    <scope>NUCLEOTIDE SEQUENCE [LARGE SCALE GENOMIC DNA]</scope>
    <source>
        <strain evidence="12 13">JCM 13929</strain>
    </source>
</reference>
<evidence type="ECO:0000256" key="4">
    <source>
        <dbReference type="ARBA" id="ARBA00022475"/>
    </source>
</evidence>
<feature type="region of interest" description="Disordered" evidence="10">
    <location>
        <begin position="87"/>
        <end position="130"/>
    </location>
</feature>
<evidence type="ECO:0000256" key="7">
    <source>
        <dbReference type="ARBA" id="ARBA00022989"/>
    </source>
</evidence>
<comment type="caution">
    <text evidence="12">The sequence shown here is derived from an EMBL/GenBank/DDBJ whole genome shotgun (WGS) entry which is preliminary data.</text>
</comment>
<keyword evidence="3" id="KW-0813">Transport</keyword>
<comment type="subcellular location">
    <subcellularLocation>
        <location evidence="1">Cell membrane</location>
        <topology evidence="1">Single-pass membrane protein</topology>
    </subcellularLocation>
</comment>
<feature type="transmembrane region" description="Helical" evidence="11">
    <location>
        <begin position="6"/>
        <end position="24"/>
    </location>
</feature>
<sequence>MDMGQLGSILPLILLVVVFYFLLIRPQRKRQQEAVQMQNSLTPGARVMTTTGLFATVVAVDNEDVILEVAPGIETRWVKAAIGRVVTPGDAPAGDDEPVEQESALDEEGKKESEATVERNGDQDSSTKQS</sequence>
<evidence type="ECO:0000256" key="11">
    <source>
        <dbReference type="SAM" id="Phobius"/>
    </source>
</evidence>
<keyword evidence="7 11" id="KW-1133">Transmembrane helix</keyword>
<evidence type="ECO:0000256" key="6">
    <source>
        <dbReference type="ARBA" id="ARBA00022927"/>
    </source>
</evidence>
<evidence type="ECO:0000256" key="1">
    <source>
        <dbReference type="ARBA" id="ARBA00004162"/>
    </source>
</evidence>
<accession>A0ABN2FGE6</accession>
<dbReference type="EMBL" id="BAAAMU010000034">
    <property type="protein sequence ID" value="GAA1644740.1"/>
    <property type="molecule type" value="Genomic_DNA"/>
</dbReference>
<evidence type="ECO:0000313" key="13">
    <source>
        <dbReference type="Proteomes" id="UP001500064"/>
    </source>
</evidence>
<keyword evidence="4" id="KW-1003">Cell membrane</keyword>
<feature type="compositionally biased region" description="Acidic residues" evidence="10">
    <location>
        <begin position="93"/>
        <end position="106"/>
    </location>
</feature>
<dbReference type="PANTHER" id="PTHR33909">
    <property type="entry name" value="SEC TRANSLOCON ACCESSORY COMPLEX SUBUNIT YAJC"/>
    <property type="match status" value="1"/>
</dbReference>
<evidence type="ECO:0000256" key="2">
    <source>
        <dbReference type="ARBA" id="ARBA00006742"/>
    </source>
</evidence>
<organism evidence="12 13">
    <name type="scientific">Nonomuraea maheshkhaliensis</name>
    <dbReference type="NCBI Taxonomy" id="419590"/>
    <lineage>
        <taxon>Bacteria</taxon>
        <taxon>Bacillati</taxon>
        <taxon>Actinomycetota</taxon>
        <taxon>Actinomycetes</taxon>
        <taxon>Streptosporangiales</taxon>
        <taxon>Streptosporangiaceae</taxon>
        <taxon>Nonomuraea</taxon>
    </lineage>
</organism>
<dbReference type="PRINTS" id="PR01853">
    <property type="entry name" value="YAJCTRNLCASE"/>
</dbReference>
<keyword evidence="8" id="KW-0811">Translocation</keyword>
<evidence type="ECO:0000313" key="12">
    <source>
        <dbReference type="EMBL" id="GAA1644740.1"/>
    </source>
</evidence>
<evidence type="ECO:0000256" key="9">
    <source>
        <dbReference type="ARBA" id="ARBA00023136"/>
    </source>
</evidence>
<dbReference type="InterPro" id="IPR003849">
    <property type="entry name" value="Preprotein_translocase_YajC"/>
</dbReference>
<dbReference type="Proteomes" id="UP001500064">
    <property type="component" value="Unassembled WGS sequence"/>
</dbReference>
<name>A0ABN2FGE6_9ACTN</name>
<keyword evidence="5 11" id="KW-0812">Transmembrane</keyword>
<proteinExistence type="inferred from homology"/>
<evidence type="ECO:0008006" key="14">
    <source>
        <dbReference type="Google" id="ProtNLM"/>
    </source>
</evidence>
<keyword evidence="13" id="KW-1185">Reference proteome</keyword>
<evidence type="ECO:0000256" key="3">
    <source>
        <dbReference type="ARBA" id="ARBA00022448"/>
    </source>
</evidence>
<dbReference type="Pfam" id="PF02699">
    <property type="entry name" value="YajC"/>
    <property type="match status" value="1"/>
</dbReference>
<evidence type="ECO:0000256" key="10">
    <source>
        <dbReference type="SAM" id="MobiDB-lite"/>
    </source>
</evidence>
<keyword evidence="6" id="KW-0653">Protein transport</keyword>
<dbReference type="NCBIfam" id="TIGR00739">
    <property type="entry name" value="yajC"/>
    <property type="match status" value="1"/>
</dbReference>
<feature type="compositionally biased region" description="Basic and acidic residues" evidence="10">
    <location>
        <begin position="107"/>
        <end position="122"/>
    </location>
</feature>
<comment type="similarity">
    <text evidence="2">Belongs to the YajC family.</text>
</comment>
<protein>
    <recommendedName>
        <fullName evidence="14">Preprotein translocase subunit YajC</fullName>
    </recommendedName>
</protein>
<gene>
    <name evidence="12" type="ORF">GCM10009733_047360</name>
</gene>
<dbReference type="SMART" id="SM01323">
    <property type="entry name" value="YajC"/>
    <property type="match status" value="1"/>
</dbReference>
<evidence type="ECO:0000256" key="8">
    <source>
        <dbReference type="ARBA" id="ARBA00023010"/>
    </source>
</evidence>
<keyword evidence="9 11" id="KW-0472">Membrane</keyword>
<evidence type="ECO:0000256" key="5">
    <source>
        <dbReference type="ARBA" id="ARBA00022692"/>
    </source>
</evidence>